<sequence length="109" mass="12397">MYNEVIVKLHNQSIPGGSGGKESAEDERVKSYLYLPFSTERNAIDDTTLSNEKEIFVPFVWRLPSIIFYKISVILSDRKWIFKPNASSCWQSVPSKMASINDPLVKSIV</sequence>
<protein>
    <submittedName>
        <fullName evidence="2">Uncharacterized protein</fullName>
    </submittedName>
</protein>
<dbReference type="Proteomes" id="UP000887565">
    <property type="component" value="Unplaced"/>
</dbReference>
<keyword evidence="1" id="KW-1185">Reference proteome</keyword>
<organism evidence="1 2">
    <name type="scientific">Romanomermis culicivorax</name>
    <name type="common">Nematode worm</name>
    <dbReference type="NCBI Taxonomy" id="13658"/>
    <lineage>
        <taxon>Eukaryota</taxon>
        <taxon>Metazoa</taxon>
        <taxon>Ecdysozoa</taxon>
        <taxon>Nematoda</taxon>
        <taxon>Enoplea</taxon>
        <taxon>Dorylaimia</taxon>
        <taxon>Mermithida</taxon>
        <taxon>Mermithoidea</taxon>
        <taxon>Mermithidae</taxon>
        <taxon>Romanomermis</taxon>
    </lineage>
</organism>
<dbReference type="WBParaSite" id="nRc.2.0.1.t14337-RA">
    <property type="protein sequence ID" value="nRc.2.0.1.t14337-RA"/>
    <property type="gene ID" value="nRc.2.0.1.g14337"/>
</dbReference>
<proteinExistence type="predicted"/>
<reference evidence="2" key="1">
    <citation type="submission" date="2022-11" db="UniProtKB">
        <authorList>
            <consortium name="WormBaseParasite"/>
        </authorList>
    </citation>
    <scope>IDENTIFICATION</scope>
</reference>
<evidence type="ECO:0000313" key="1">
    <source>
        <dbReference type="Proteomes" id="UP000887565"/>
    </source>
</evidence>
<name>A0A915IJH8_ROMCU</name>
<accession>A0A915IJH8</accession>
<evidence type="ECO:0000313" key="2">
    <source>
        <dbReference type="WBParaSite" id="nRc.2.0.1.t14337-RA"/>
    </source>
</evidence>
<dbReference type="AlphaFoldDB" id="A0A915IJH8"/>